<dbReference type="HOGENOM" id="CLU_789937_0_0_1"/>
<keyword evidence="4" id="KW-1185">Reference proteome</keyword>
<accession>S8DV69</accession>
<dbReference type="Pfam" id="PF17667">
    <property type="entry name" value="Pkinase_fungal"/>
    <property type="match status" value="1"/>
</dbReference>
<dbReference type="Gene3D" id="1.10.510.10">
    <property type="entry name" value="Transferase(Phosphotransferase) domain 1"/>
    <property type="match status" value="1"/>
</dbReference>
<dbReference type="SUPFAM" id="SSF56112">
    <property type="entry name" value="Protein kinase-like (PK-like)"/>
    <property type="match status" value="1"/>
</dbReference>
<evidence type="ECO:0000256" key="1">
    <source>
        <dbReference type="SAM" id="MobiDB-lite"/>
    </source>
</evidence>
<dbReference type="PANTHER" id="PTHR38248:SF2">
    <property type="entry name" value="FUNK1 11"/>
    <property type="match status" value="1"/>
</dbReference>
<dbReference type="STRING" id="743788.S8DV69"/>
<dbReference type="Proteomes" id="UP000015241">
    <property type="component" value="Unassembled WGS sequence"/>
</dbReference>
<feature type="domain" description="Fungal-type protein kinase" evidence="2">
    <location>
        <begin position="2"/>
        <end position="118"/>
    </location>
</feature>
<dbReference type="PANTHER" id="PTHR38248">
    <property type="entry name" value="FUNK1 6"/>
    <property type="match status" value="1"/>
</dbReference>
<dbReference type="OrthoDB" id="2802734at2759"/>
<dbReference type="InterPro" id="IPR011009">
    <property type="entry name" value="Kinase-like_dom_sf"/>
</dbReference>
<name>S8DV69_FOMSC</name>
<evidence type="ECO:0000313" key="4">
    <source>
        <dbReference type="Proteomes" id="UP000015241"/>
    </source>
</evidence>
<organism evidence="3 4">
    <name type="scientific">Fomitopsis schrenkii</name>
    <name type="common">Brown rot fungus</name>
    <dbReference type="NCBI Taxonomy" id="2126942"/>
    <lineage>
        <taxon>Eukaryota</taxon>
        <taxon>Fungi</taxon>
        <taxon>Dikarya</taxon>
        <taxon>Basidiomycota</taxon>
        <taxon>Agaricomycotina</taxon>
        <taxon>Agaricomycetes</taxon>
        <taxon>Polyporales</taxon>
        <taxon>Fomitopsis</taxon>
    </lineage>
</organism>
<dbReference type="InParanoid" id="S8DV69"/>
<dbReference type="EMBL" id="KE504180">
    <property type="protein sequence ID" value="EPS97056.1"/>
    <property type="molecule type" value="Genomic_DNA"/>
</dbReference>
<evidence type="ECO:0000259" key="2">
    <source>
        <dbReference type="Pfam" id="PF17667"/>
    </source>
</evidence>
<reference evidence="3 4" key="1">
    <citation type="journal article" date="2012" name="Science">
        <title>The Paleozoic origin of enzymatic lignin decomposition reconstructed from 31 fungal genomes.</title>
        <authorList>
            <person name="Floudas D."/>
            <person name="Binder M."/>
            <person name="Riley R."/>
            <person name="Barry K."/>
            <person name="Blanchette R.A."/>
            <person name="Henrissat B."/>
            <person name="Martinez A.T."/>
            <person name="Otillar R."/>
            <person name="Spatafora J.W."/>
            <person name="Yadav J.S."/>
            <person name="Aerts A."/>
            <person name="Benoit I."/>
            <person name="Boyd A."/>
            <person name="Carlson A."/>
            <person name="Copeland A."/>
            <person name="Coutinho P.M."/>
            <person name="de Vries R.P."/>
            <person name="Ferreira P."/>
            <person name="Findley K."/>
            <person name="Foster B."/>
            <person name="Gaskell J."/>
            <person name="Glotzer D."/>
            <person name="Gorecki P."/>
            <person name="Heitman J."/>
            <person name="Hesse C."/>
            <person name="Hori C."/>
            <person name="Igarashi K."/>
            <person name="Jurgens J.A."/>
            <person name="Kallen N."/>
            <person name="Kersten P."/>
            <person name="Kohler A."/>
            <person name="Kuees U."/>
            <person name="Kumar T.K.A."/>
            <person name="Kuo A."/>
            <person name="LaButti K."/>
            <person name="Larrondo L.F."/>
            <person name="Lindquist E."/>
            <person name="Ling A."/>
            <person name="Lombard V."/>
            <person name="Lucas S."/>
            <person name="Lundell T."/>
            <person name="Martin R."/>
            <person name="McLaughlin D.J."/>
            <person name="Morgenstern I."/>
            <person name="Morin E."/>
            <person name="Murat C."/>
            <person name="Nagy L.G."/>
            <person name="Nolan M."/>
            <person name="Ohm R.A."/>
            <person name="Patyshakuliyeva A."/>
            <person name="Rokas A."/>
            <person name="Ruiz-Duenas F.J."/>
            <person name="Sabat G."/>
            <person name="Salamov A."/>
            <person name="Samejima M."/>
            <person name="Schmutz J."/>
            <person name="Slot J.C."/>
            <person name="St John F."/>
            <person name="Stenlid J."/>
            <person name="Sun H."/>
            <person name="Sun S."/>
            <person name="Syed K."/>
            <person name="Tsang A."/>
            <person name="Wiebenga A."/>
            <person name="Young D."/>
            <person name="Pisabarro A."/>
            <person name="Eastwood D.C."/>
            <person name="Martin F."/>
            <person name="Cullen D."/>
            <person name="Grigoriev I.V."/>
            <person name="Hibbett D.S."/>
        </authorList>
    </citation>
    <scope>NUCLEOTIDE SEQUENCE</scope>
    <source>
        <strain evidence="4">FP-58527</strain>
    </source>
</reference>
<protein>
    <recommendedName>
        <fullName evidence="2">Fungal-type protein kinase domain-containing protein</fullName>
    </recommendedName>
</protein>
<feature type="region of interest" description="Disordered" evidence="1">
    <location>
        <begin position="309"/>
        <end position="339"/>
    </location>
</feature>
<dbReference type="AlphaFoldDB" id="S8DV69"/>
<evidence type="ECO:0000313" key="3">
    <source>
        <dbReference type="EMBL" id="EPS97056.1"/>
    </source>
</evidence>
<dbReference type="InterPro" id="IPR040976">
    <property type="entry name" value="Pkinase_fungal"/>
</dbReference>
<gene>
    <name evidence="3" type="ORF">FOMPIDRAFT_1052751</name>
</gene>
<sequence>MPLEEYATSYQLVDMLYCAVQAHEEAWKAGVLHRDVSAFNIMIYWYKDPKTGKWKRNGLLVDWGLSKFAWDLKRPAVRKNRSGTWQFISAILLVFPGRFPHAVWHDLESFIHIFYWCCLRFHKTDCSHNSDQLQLRTHTLYDFHSTKNGISVGGDDKLLMLRQGKLPFYLLGGSFDPALPREDPTKPGYGLTELLTSLSSLCKEHYKSLEAEIPELATTSSSKPVPAAEPANVAVVSDEVRSGVGRRRRTTQYVKPEEPARPVLSDHTEILALLDTALYTGPNYWIYHTKEPDQFAQFKSSPAAQRATASSQSLKRVSLNDDLDENPAKRLKMDGGSSYATLSASDDLISIPEYTPTQAE</sequence>
<proteinExistence type="predicted"/>